<sequence>MGSQQCRVMVKVLPLIILNCVPQPARPCPRNNVVSAATSGSSCPVLGQVVPHQTPLPLHILQFAVAISLLAYESSNSASLGVTGAAFVIVADDGGATASRSCGSCA</sequence>
<proteinExistence type="predicted"/>
<dbReference type="HOGENOM" id="CLU_2222557_0_0_1"/>
<reference evidence="2 3" key="1">
    <citation type="submission" date="2014-04" db="EMBL/GenBank/DDBJ databases">
        <title>Evolutionary Origins and Diversification of the Mycorrhizal Mutualists.</title>
        <authorList>
            <consortium name="DOE Joint Genome Institute"/>
            <consortium name="Mycorrhizal Genomics Consortium"/>
            <person name="Kohler A."/>
            <person name="Kuo A."/>
            <person name="Nagy L.G."/>
            <person name="Floudas D."/>
            <person name="Copeland A."/>
            <person name="Barry K.W."/>
            <person name="Cichocki N."/>
            <person name="Veneault-Fourrey C."/>
            <person name="LaButti K."/>
            <person name="Lindquist E.A."/>
            <person name="Lipzen A."/>
            <person name="Lundell T."/>
            <person name="Morin E."/>
            <person name="Murat C."/>
            <person name="Riley R."/>
            <person name="Ohm R."/>
            <person name="Sun H."/>
            <person name="Tunlid A."/>
            <person name="Henrissat B."/>
            <person name="Grigoriev I.V."/>
            <person name="Hibbett D.S."/>
            <person name="Martin F."/>
        </authorList>
    </citation>
    <scope>NUCLEOTIDE SEQUENCE [LARGE SCALE GENOMIC DNA]</scope>
    <source>
        <strain evidence="2 3">Koide BX008</strain>
    </source>
</reference>
<accession>A0A0C2W8B5</accession>
<keyword evidence="3" id="KW-1185">Reference proteome</keyword>
<dbReference type="Proteomes" id="UP000054549">
    <property type="component" value="Unassembled WGS sequence"/>
</dbReference>
<dbReference type="EMBL" id="KN818371">
    <property type="protein sequence ID" value="KIL57412.1"/>
    <property type="molecule type" value="Genomic_DNA"/>
</dbReference>
<organism evidence="2 3">
    <name type="scientific">Amanita muscaria (strain Koide BX008)</name>
    <dbReference type="NCBI Taxonomy" id="946122"/>
    <lineage>
        <taxon>Eukaryota</taxon>
        <taxon>Fungi</taxon>
        <taxon>Dikarya</taxon>
        <taxon>Basidiomycota</taxon>
        <taxon>Agaricomycotina</taxon>
        <taxon>Agaricomycetes</taxon>
        <taxon>Agaricomycetidae</taxon>
        <taxon>Agaricales</taxon>
        <taxon>Pluteineae</taxon>
        <taxon>Amanitaceae</taxon>
        <taxon>Amanita</taxon>
    </lineage>
</organism>
<keyword evidence="1" id="KW-0732">Signal</keyword>
<feature type="signal peptide" evidence="1">
    <location>
        <begin position="1"/>
        <end position="27"/>
    </location>
</feature>
<evidence type="ECO:0000313" key="2">
    <source>
        <dbReference type="EMBL" id="KIL57412.1"/>
    </source>
</evidence>
<gene>
    <name evidence="2" type="ORF">M378DRAFT_171788</name>
</gene>
<feature type="chain" id="PRO_5002158011" description="Secreted protein" evidence="1">
    <location>
        <begin position="28"/>
        <end position="106"/>
    </location>
</feature>
<evidence type="ECO:0008006" key="4">
    <source>
        <dbReference type="Google" id="ProtNLM"/>
    </source>
</evidence>
<protein>
    <recommendedName>
        <fullName evidence="4">Secreted protein</fullName>
    </recommendedName>
</protein>
<dbReference type="InParanoid" id="A0A0C2W8B5"/>
<dbReference type="AlphaFoldDB" id="A0A0C2W8B5"/>
<evidence type="ECO:0000313" key="3">
    <source>
        <dbReference type="Proteomes" id="UP000054549"/>
    </source>
</evidence>
<name>A0A0C2W8B5_AMAMK</name>
<evidence type="ECO:0000256" key="1">
    <source>
        <dbReference type="SAM" id="SignalP"/>
    </source>
</evidence>